<feature type="domain" description="Thaumarchaeal output" evidence="1">
    <location>
        <begin position="121"/>
        <end position="223"/>
    </location>
</feature>
<dbReference type="InterPro" id="IPR040572">
    <property type="entry name" value="TackOD1"/>
</dbReference>
<dbReference type="Pfam" id="PF18551">
    <property type="entry name" value="TackOD1"/>
    <property type="match status" value="1"/>
</dbReference>
<dbReference type="KEGG" id="frc:KX01_1816"/>
<dbReference type="Proteomes" id="UP000182521">
    <property type="component" value="Chromosome"/>
</dbReference>
<organism evidence="2 3">
    <name type="scientific">Francisella frigiditurris</name>
    <dbReference type="NCBI Taxonomy" id="1542390"/>
    <lineage>
        <taxon>Bacteria</taxon>
        <taxon>Pseudomonadati</taxon>
        <taxon>Pseudomonadota</taxon>
        <taxon>Gammaproteobacteria</taxon>
        <taxon>Thiotrichales</taxon>
        <taxon>Francisellaceae</taxon>
        <taxon>Francisella</taxon>
    </lineage>
</organism>
<sequence length="416" mass="48652">MFSDKSKVAIFGDIGEDIRQELKCEIKDFPEAKEDQFHLSLAYNAVDAVIVNIRDQSSLLNTIYDIRSHVNTYLIPIFCINSEDEKFVDKQYSDFETFKEYINVIGQERSSLGNRKHIVDRAKRDWQFRLITYLYTRKVYDKSLDAYLNEESDSLFSYPLIEIFSNKKNSYQEWLSELESSEFIKVKNIVKSYLCCNKCSSAHLIFSECCPYCKNESLSNDNTSNHLCNKCNNSFKETNIISSCLECKAVSDIHNLAKLKVYNYEITDKAENYIRIDIDHALCVFDNINYVSPDFFYSMLEWNSNMQYRNKEYVFSLVKISVIEKLDIEQVDNFAKGVKSILRKTDMLTRISERNIWIWLPNTLKDGGLIVLDRLKKTMLSENVNVEDIANIRLFFSEDLGKIENAKNIIEKLINQ</sequence>
<dbReference type="STRING" id="1542390.KX01_1816"/>
<proteinExistence type="predicted"/>
<evidence type="ECO:0000259" key="1">
    <source>
        <dbReference type="Pfam" id="PF18551"/>
    </source>
</evidence>
<keyword evidence="3" id="KW-1185">Reference proteome</keyword>
<gene>
    <name evidence="2" type="ORF">KX01_1816</name>
</gene>
<accession>A0A1J0KR62</accession>
<evidence type="ECO:0000313" key="3">
    <source>
        <dbReference type="Proteomes" id="UP000182521"/>
    </source>
</evidence>
<dbReference type="EMBL" id="CP009654">
    <property type="protein sequence ID" value="APC96240.1"/>
    <property type="molecule type" value="Genomic_DNA"/>
</dbReference>
<reference evidence="3" key="1">
    <citation type="submission" date="2014-10" db="EMBL/GenBank/DDBJ databases">
        <authorList>
            <person name="Kuske C.R."/>
            <person name="Challacombe J.F."/>
            <person name="Daligault H.E."/>
            <person name="Davenport K.W."/>
            <person name="Johnson S.L."/>
            <person name="Siddaramappa S."/>
            <person name="Petersen J.M."/>
        </authorList>
    </citation>
    <scope>NUCLEOTIDE SEQUENCE [LARGE SCALE GENOMIC DNA]</scope>
    <source>
        <strain evidence="3">CA97-1460</strain>
    </source>
</reference>
<dbReference type="AlphaFoldDB" id="A0A1J0KR62"/>
<dbReference type="OrthoDB" id="8432393at2"/>
<dbReference type="RefSeq" id="WP_071664664.1">
    <property type="nucleotide sequence ID" value="NZ_CP009654.1"/>
</dbReference>
<name>A0A1J0KR62_9GAMM</name>
<evidence type="ECO:0000313" key="2">
    <source>
        <dbReference type="EMBL" id="APC96240.1"/>
    </source>
</evidence>
<protein>
    <recommendedName>
        <fullName evidence="1">Thaumarchaeal output domain-containing protein</fullName>
    </recommendedName>
</protein>